<feature type="transmembrane region" description="Helical" evidence="12">
    <location>
        <begin position="43"/>
        <end position="62"/>
    </location>
</feature>
<keyword evidence="13" id="KW-1185">Reference proteome</keyword>
<evidence type="ECO:0000256" key="5">
    <source>
        <dbReference type="ARBA" id="ARBA00022692"/>
    </source>
</evidence>
<feature type="non-terminal residue" evidence="14">
    <location>
        <position position="399"/>
    </location>
</feature>
<protein>
    <submittedName>
        <fullName evidence="14">Sodium-coupled monocarboxylate transporter 2</fullName>
    </submittedName>
</protein>
<evidence type="ECO:0000256" key="10">
    <source>
        <dbReference type="ARBA" id="ARBA00023201"/>
    </source>
</evidence>
<comment type="subcellular location">
    <subcellularLocation>
        <location evidence="1">Cell membrane</location>
        <topology evidence="1">Multi-pass membrane protein</topology>
    </subcellularLocation>
</comment>
<dbReference type="RefSeq" id="XP_035826661.1">
    <property type="nucleotide sequence ID" value="XM_035970768.1"/>
</dbReference>
<evidence type="ECO:0000313" key="13">
    <source>
        <dbReference type="Proteomes" id="UP000694888"/>
    </source>
</evidence>
<feature type="transmembrane region" description="Helical" evidence="12">
    <location>
        <begin position="300"/>
        <end position="326"/>
    </location>
</feature>
<keyword evidence="3" id="KW-0813">Transport</keyword>
<evidence type="ECO:0000256" key="12">
    <source>
        <dbReference type="SAM" id="Phobius"/>
    </source>
</evidence>
<sequence>MATTSALHVADYVVMAVMLLVPLGIGIYFAIKDRGQSSRDVYLLGGGTMSWFPVALSIFVTYQPSKQLLSVGGQRRVVLPNSPTKLNLQLLFNRIEVWLDCYAGQTMLCTTFDGGLLVLSQLRFFYLTTRTEVDVMKMITYCVRTDCGVDGSSQMWPDDAGRACPLLYGLDSAVALMGVPSEIFYSGAMFFVIYIGISLSYVLGYFTIVPLLGPLRLTSINEYLERRYQSRAVRTMAALLGMLMTTCYMAVSHLSPALALQAAVGMPLWMSVAIVGLVGTAYTAMGGIKSVVWTDAFQTVVIFIGILMIIIKGSIAIGGFTTAISVARSQGRLSMEEWSLDPRTKYTWWGMTIGGTFTWLVNVYTQATVQRISAMKNMRDVKRSFLLNIPLYLICAIFR</sequence>
<keyword evidence="10" id="KW-0739">Sodium transport</keyword>
<evidence type="ECO:0000256" key="7">
    <source>
        <dbReference type="ARBA" id="ARBA00023053"/>
    </source>
</evidence>
<feature type="transmembrane region" description="Helical" evidence="12">
    <location>
        <begin position="346"/>
        <end position="369"/>
    </location>
</feature>
<dbReference type="Gene3D" id="1.20.1730.10">
    <property type="entry name" value="Sodium/glucose cotransporter"/>
    <property type="match status" value="1"/>
</dbReference>
<dbReference type="InterPro" id="IPR038377">
    <property type="entry name" value="Na/Glc_symporter_sf"/>
</dbReference>
<evidence type="ECO:0000256" key="9">
    <source>
        <dbReference type="ARBA" id="ARBA00023136"/>
    </source>
</evidence>
<dbReference type="PANTHER" id="PTHR42985:SF40">
    <property type="entry name" value="LD47995P-RELATED"/>
    <property type="match status" value="1"/>
</dbReference>
<dbReference type="PANTHER" id="PTHR42985">
    <property type="entry name" value="SODIUM-COUPLED MONOCARBOXYLATE TRANSPORTER"/>
    <property type="match status" value="1"/>
</dbReference>
<reference evidence="14" key="1">
    <citation type="submission" date="2025-08" db="UniProtKB">
        <authorList>
            <consortium name="RefSeq"/>
        </authorList>
    </citation>
    <scope>IDENTIFICATION</scope>
</reference>
<evidence type="ECO:0000256" key="11">
    <source>
        <dbReference type="RuleBase" id="RU362091"/>
    </source>
</evidence>
<evidence type="ECO:0000256" key="4">
    <source>
        <dbReference type="ARBA" id="ARBA00022475"/>
    </source>
</evidence>
<evidence type="ECO:0000256" key="2">
    <source>
        <dbReference type="ARBA" id="ARBA00006434"/>
    </source>
</evidence>
<keyword evidence="6 12" id="KW-1133">Transmembrane helix</keyword>
<proteinExistence type="inferred from homology"/>
<dbReference type="Pfam" id="PF00474">
    <property type="entry name" value="SSF"/>
    <property type="match status" value="1"/>
</dbReference>
<gene>
    <name evidence="14" type="primary">LOC101855653</name>
</gene>
<organism evidence="13 14">
    <name type="scientific">Aplysia californica</name>
    <name type="common">California sea hare</name>
    <dbReference type="NCBI Taxonomy" id="6500"/>
    <lineage>
        <taxon>Eukaryota</taxon>
        <taxon>Metazoa</taxon>
        <taxon>Spiralia</taxon>
        <taxon>Lophotrochozoa</taxon>
        <taxon>Mollusca</taxon>
        <taxon>Gastropoda</taxon>
        <taxon>Heterobranchia</taxon>
        <taxon>Euthyneura</taxon>
        <taxon>Tectipleura</taxon>
        <taxon>Aplysiida</taxon>
        <taxon>Aplysioidea</taxon>
        <taxon>Aplysiidae</taxon>
        <taxon>Aplysia</taxon>
    </lineage>
</organism>
<dbReference type="GeneID" id="101855653"/>
<keyword evidence="4" id="KW-1003">Cell membrane</keyword>
<feature type="transmembrane region" description="Helical" evidence="12">
    <location>
        <begin position="12"/>
        <end position="31"/>
    </location>
</feature>
<keyword evidence="5 12" id="KW-0812">Transmembrane</keyword>
<name>A0ABM1VW69_APLCA</name>
<evidence type="ECO:0000256" key="6">
    <source>
        <dbReference type="ARBA" id="ARBA00022989"/>
    </source>
</evidence>
<evidence type="ECO:0000256" key="3">
    <source>
        <dbReference type="ARBA" id="ARBA00022448"/>
    </source>
</evidence>
<keyword evidence="7" id="KW-0915">Sodium</keyword>
<dbReference type="PROSITE" id="PS50283">
    <property type="entry name" value="NA_SOLUT_SYMP_3"/>
    <property type="match status" value="2"/>
</dbReference>
<feature type="transmembrane region" description="Helical" evidence="12">
    <location>
        <begin position="233"/>
        <end position="254"/>
    </location>
</feature>
<dbReference type="InterPro" id="IPR001734">
    <property type="entry name" value="Na/solute_symporter"/>
</dbReference>
<evidence type="ECO:0000256" key="8">
    <source>
        <dbReference type="ARBA" id="ARBA00023065"/>
    </source>
</evidence>
<feature type="transmembrane region" description="Helical" evidence="12">
    <location>
        <begin position="183"/>
        <end position="212"/>
    </location>
</feature>
<comment type="similarity">
    <text evidence="2 11">Belongs to the sodium:solute symporter (SSF) (TC 2.A.21) family.</text>
</comment>
<keyword evidence="9 12" id="KW-0472">Membrane</keyword>
<accession>A0ABM1VW69</accession>
<dbReference type="InterPro" id="IPR051163">
    <property type="entry name" value="Sodium:Solute_Symporter_SSF"/>
</dbReference>
<keyword evidence="8" id="KW-0406">Ion transport</keyword>
<evidence type="ECO:0000256" key="1">
    <source>
        <dbReference type="ARBA" id="ARBA00004651"/>
    </source>
</evidence>
<evidence type="ECO:0000313" key="14">
    <source>
        <dbReference type="RefSeq" id="XP_035826661.1"/>
    </source>
</evidence>
<dbReference type="Proteomes" id="UP000694888">
    <property type="component" value="Unplaced"/>
</dbReference>
<feature type="transmembrane region" description="Helical" evidence="12">
    <location>
        <begin position="266"/>
        <end position="288"/>
    </location>
</feature>